<dbReference type="SUPFAM" id="SSF53335">
    <property type="entry name" value="S-adenosyl-L-methionine-dependent methyltransferases"/>
    <property type="match status" value="1"/>
</dbReference>
<dbReference type="EMBL" id="KZ825797">
    <property type="protein sequence ID" value="PYI00143.1"/>
    <property type="molecule type" value="Genomic_DNA"/>
</dbReference>
<name>A0A319F4X3_9EURO</name>
<keyword evidence="7" id="KW-1185">Reference proteome</keyword>
<dbReference type="SUPFAM" id="SSF46785">
    <property type="entry name" value="Winged helix' DNA-binding domain"/>
    <property type="match status" value="1"/>
</dbReference>
<evidence type="ECO:0000256" key="2">
    <source>
        <dbReference type="ARBA" id="ARBA00022679"/>
    </source>
</evidence>
<feature type="domain" description="O-methyltransferase C-terminal" evidence="4">
    <location>
        <begin position="280"/>
        <end position="421"/>
    </location>
</feature>
<dbReference type="VEuPathDB" id="FungiDB:BO71DRAFT_446067"/>
<dbReference type="GO" id="GO:0032259">
    <property type="term" value="P:methylation"/>
    <property type="evidence" value="ECO:0007669"/>
    <property type="project" value="UniProtKB-KW"/>
</dbReference>
<dbReference type="Gene3D" id="3.40.50.150">
    <property type="entry name" value="Vaccinia Virus protein VP39"/>
    <property type="match status" value="1"/>
</dbReference>
<dbReference type="Pfam" id="PF00891">
    <property type="entry name" value="Methyltransf_2"/>
    <property type="match status" value="1"/>
</dbReference>
<dbReference type="PANTHER" id="PTHR43712">
    <property type="entry name" value="PUTATIVE (AFU_ORTHOLOGUE AFUA_4G14580)-RELATED"/>
    <property type="match status" value="1"/>
</dbReference>
<evidence type="ECO:0000256" key="3">
    <source>
        <dbReference type="ARBA" id="ARBA00022691"/>
    </source>
</evidence>
<sequence>MDLKANVTHIVIHNHNNAATNNQPPPPPPDMNTNIHQSAMDVDKIATSPNAPDAVPDLIDQIASSRSISLEDPQARLRLRDAARSLANALETPQEAILRYCWSEATGHAAIETAVDLGVFSELVGGEPKSVDELAVATGSDPVLLSRILKHLAALEVITETGPDEYTATNFATTLSLPRYAGSFPALCHWFFPGIYALPEFLKKTGYRNPSDATNSAYQLGHHIDEHFFECAQKNPTLNRQFSNHMSVYRQGRPSWMDNDFYPVRKRLVNGTNIRGKDVLLVDIGGSTGHDVSEFRRRWLDVPGRLVLQDLPEVVATVKDLHESIEPMAHDFFTEQPVQGARVYYMHSVLHEWPDDMCHKILSNLVPAMTPGYSRALISENIVPSLDAHYETTSLDIIMLSIASGERTEGHWTKLIESSGLKIVKIWTAPKGVESLIECEIGDGKLSRR</sequence>
<dbReference type="GO" id="GO:0046983">
    <property type="term" value="F:protein dimerization activity"/>
    <property type="evidence" value="ECO:0007669"/>
    <property type="project" value="InterPro"/>
</dbReference>
<dbReference type="Gene3D" id="1.10.10.10">
    <property type="entry name" value="Winged helix-like DNA-binding domain superfamily/Winged helix DNA-binding domain"/>
    <property type="match status" value="1"/>
</dbReference>
<dbReference type="AlphaFoldDB" id="A0A319F4X3"/>
<protein>
    <submittedName>
        <fullName evidence="6">S-adenosyl-L-methionine-dependent methyltransferase</fullName>
    </submittedName>
</protein>
<dbReference type="GO" id="GO:0044550">
    <property type="term" value="P:secondary metabolite biosynthetic process"/>
    <property type="evidence" value="ECO:0007669"/>
    <property type="project" value="UniProtKB-ARBA"/>
</dbReference>
<keyword evidence="1 6" id="KW-0489">Methyltransferase</keyword>
<reference evidence="6 7" key="1">
    <citation type="submission" date="2018-02" db="EMBL/GenBank/DDBJ databases">
        <title>The genomes of Aspergillus section Nigri reveals drivers in fungal speciation.</title>
        <authorList>
            <consortium name="DOE Joint Genome Institute"/>
            <person name="Vesth T.C."/>
            <person name="Nybo J."/>
            <person name="Theobald S."/>
            <person name="Brandl J."/>
            <person name="Frisvad J.C."/>
            <person name="Nielsen K.F."/>
            <person name="Lyhne E.K."/>
            <person name="Kogle M.E."/>
            <person name="Kuo A."/>
            <person name="Riley R."/>
            <person name="Clum A."/>
            <person name="Nolan M."/>
            <person name="Lipzen A."/>
            <person name="Salamov A."/>
            <person name="Henrissat B."/>
            <person name="Wiebenga A."/>
            <person name="De vries R.P."/>
            <person name="Grigoriev I.V."/>
            <person name="Mortensen U.H."/>
            <person name="Andersen M.R."/>
            <person name="Baker S.E."/>
        </authorList>
    </citation>
    <scope>NUCLEOTIDE SEQUENCE [LARGE SCALE GENOMIC DNA]</scope>
    <source>
        <strain evidence="6 7">CBS 707.79</strain>
    </source>
</reference>
<dbReference type="PANTHER" id="PTHR43712:SF1">
    <property type="entry name" value="HYPOTHETICAL O-METHYLTRANSFERASE (EUROFUNG)-RELATED"/>
    <property type="match status" value="1"/>
</dbReference>
<accession>A0A319F4X3</accession>
<dbReference type="InterPro" id="IPR036388">
    <property type="entry name" value="WH-like_DNA-bd_sf"/>
</dbReference>
<dbReference type="OrthoDB" id="1535081at2759"/>
<dbReference type="InterPro" id="IPR029063">
    <property type="entry name" value="SAM-dependent_MTases_sf"/>
</dbReference>
<dbReference type="InterPro" id="IPR001077">
    <property type="entry name" value="COMT_C"/>
</dbReference>
<organism evidence="6 7">
    <name type="scientific">Aspergillus ellipticus CBS 707.79</name>
    <dbReference type="NCBI Taxonomy" id="1448320"/>
    <lineage>
        <taxon>Eukaryota</taxon>
        <taxon>Fungi</taxon>
        <taxon>Dikarya</taxon>
        <taxon>Ascomycota</taxon>
        <taxon>Pezizomycotina</taxon>
        <taxon>Eurotiomycetes</taxon>
        <taxon>Eurotiomycetidae</taxon>
        <taxon>Eurotiales</taxon>
        <taxon>Aspergillaceae</taxon>
        <taxon>Aspergillus</taxon>
        <taxon>Aspergillus subgen. Circumdati</taxon>
    </lineage>
</organism>
<dbReference type="InterPro" id="IPR012967">
    <property type="entry name" value="COMT_dimerisation"/>
</dbReference>
<dbReference type="InterPro" id="IPR036390">
    <property type="entry name" value="WH_DNA-bd_sf"/>
</dbReference>
<evidence type="ECO:0000313" key="6">
    <source>
        <dbReference type="EMBL" id="PYI00143.1"/>
    </source>
</evidence>
<keyword evidence="2 6" id="KW-0808">Transferase</keyword>
<dbReference type="InterPro" id="IPR016461">
    <property type="entry name" value="COMT-like"/>
</dbReference>
<dbReference type="PROSITE" id="PS51683">
    <property type="entry name" value="SAM_OMT_II"/>
    <property type="match status" value="1"/>
</dbReference>
<evidence type="ECO:0000259" key="4">
    <source>
        <dbReference type="Pfam" id="PF00891"/>
    </source>
</evidence>
<dbReference type="GO" id="GO:0008171">
    <property type="term" value="F:O-methyltransferase activity"/>
    <property type="evidence" value="ECO:0007669"/>
    <property type="project" value="InterPro"/>
</dbReference>
<dbReference type="Pfam" id="PF08100">
    <property type="entry name" value="Dimerisation"/>
    <property type="match status" value="1"/>
</dbReference>
<feature type="domain" description="O-methyltransferase dimerisation" evidence="5">
    <location>
        <begin position="109"/>
        <end position="175"/>
    </location>
</feature>
<evidence type="ECO:0000313" key="7">
    <source>
        <dbReference type="Proteomes" id="UP000247810"/>
    </source>
</evidence>
<keyword evidence="3" id="KW-0949">S-adenosyl-L-methionine</keyword>
<evidence type="ECO:0000256" key="1">
    <source>
        <dbReference type="ARBA" id="ARBA00022603"/>
    </source>
</evidence>
<evidence type="ECO:0000259" key="5">
    <source>
        <dbReference type="Pfam" id="PF08100"/>
    </source>
</evidence>
<proteinExistence type="predicted"/>
<gene>
    <name evidence="6" type="ORF">BO71DRAFT_446067</name>
</gene>
<dbReference type="Proteomes" id="UP000247810">
    <property type="component" value="Unassembled WGS sequence"/>
</dbReference>